<evidence type="ECO:0000313" key="1">
    <source>
        <dbReference type="EMBL" id="WSE34775.1"/>
    </source>
</evidence>
<sequence length="139" mass="15395">MEFFKRGRFEDFKVGISVAEVLEVAGDPDAITGPLPAIHLYGDLQLGFSEGGVLWYIALEPSGPEMALPGLPGARVRVKNFTFEEFANEAEVEGRLVVKCEPFVPGEYWWKFMGAEVFVQFDESGLLSVAGYSDRRLAN</sequence>
<proteinExistence type="predicted"/>
<evidence type="ECO:0000313" key="2">
    <source>
        <dbReference type="Proteomes" id="UP001330812"/>
    </source>
</evidence>
<accession>A0ABZ1IKR0</accession>
<keyword evidence="2" id="KW-1185">Reference proteome</keyword>
<name>A0ABZ1IKR0_9PSEU</name>
<organism evidence="1 2">
    <name type="scientific">Amycolatopsis rhabdoformis</name>
    <dbReference type="NCBI Taxonomy" id="1448059"/>
    <lineage>
        <taxon>Bacteria</taxon>
        <taxon>Bacillati</taxon>
        <taxon>Actinomycetota</taxon>
        <taxon>Actinomycetes</taxon>
        <taxon>Pseudonocardiales</taxon>
        <taxon>Pseudonocardiaceae</taxon>
        <taxon>Amycolatopsis</taxon>
    </lineage>
</organism>
<dbReference type="Proteomes" id="UP001330812">
    <property type="component" value="Chromosome"/>
</dbReference>
<reference evidence="1 2" key="1">
    <citation type="journal article" date="2015" name="Int. J. Syst. Evol. Microbiol.">
        <title>Amycolatopsis rhabdoformis sp. nov., an actinomycete isolated from a tropical forest soil.</title>
        <authorList>
            <person name="Souza W.R."/>
            <person name="Silva R.E."/>
            <person name="Goodfellow M."/>
            <person name="Busarakam K."/>
            <person name="Figueiro F.S."/>
            <person name="Ferreira D."/>
            <person name="Rodrigues-Filho E."/>
            <person name="Moraes L.A.B."/>
            <person name="Zucchi T.D."/>
        </authorList>
    </citation>
    <scope>NUCLEOTIDE SEQUENCE [LARGE SCALE GENOMIC DNA]</scope>
    <source>
        <strain evidence="1 2">NCIMB 14900</strain>
    </source>
</reference>
<dbReference type="RefSeq" id="WP_326837582.1">
    <property type="nucleotide sequence ID" value="NZ_CP142149.1"/>
</dbReference>
<protein>
    <submittedName>
        <fullName evidence="1">Uncharacterized protein</fullName>
    </submittedName>
</protein>
<gene>
    <name evidence="1" type="ORF">VSH64_22285</name>
</gene>
<dbReference type="EMBL" id="CP142149">
    <property type="protein sequence ID" value="WSE34775.1"/>
    <property type="molecule type" value="Genomic_DNA"/>
</dbReference>